<evidence type="ECO:0000313" key="3">
    <source>
        <dbReference type="Proteomes" id="UP001497472"/>
    </source>
</evidence>
<keyword evidence="3" id="KW-1185">Reference proteome</keyword>
<name>A0AAV1JR42_9NEOP</name>
<feature type="compositionally biased region" description="Basic and acidic residues" evidence="1">
    <location>
        <begin position="25"/>
        <end position="35"/>
    </location>
</feature>
<reference evidence="2 3" key="1">
    <citation type="submission" date="2023-11" db="EMBL/GenBank/DDBJ databases">
        <authorList>
            <person name="Okamura Y."/>
        </authorList>
    </citation>
    <scope>NUCLEOTIDE SEQUENCE [LARGE SCALE GENOMIC DNA]</scope>
</reference>
<comment type="caution">
    <text evidence="2">The sequence shown here is derived from an EMBL/GenBank/DDBJ whole genome shotgun (WGS) entry which is preliminary data.</text>
</comment>
<organism evidence="2 3">
    <name type="scientific">Leptosia nina</name>
    <dbReference type="NCBI Taxonomy" id="320188"/>
    <lineage>
        <taxon>Eukaryota</taxon>
        <taxon>Metazoa</taxon>
        <taxon>Ecdysozoa</taxon>
        <taxon>Arthropoda</taxon>
        <taxon>Hexapoda</taxon>
        <taxon>Insecta</taxon>
        <taxon>Pterygota</taxon>
        <taxon>Neoptera</taxon>
        <taxon>Endopterygota</taxon>
        <taxon>Lepidoptera</taxon>
        <taxon>Glossata</taxon>
        <taxon>Ditrysia</taxon>
        <taxon>Papilionoidea</taxon>
        <taxon>Pieridae</taxon>
        <taxon>Pierinae</taxon>
        <taxon>Leptosia</taxon>
    </lineage>
</organism>
<evidence type="ECO:0000313" key="2">
    <source>
        <dbReference type="EMBL" id="CAK1550867.1"/>
    </source>
</evidence>
<feature type="region of interest" description="Disordered" evidence="1">
    <location>
        <begin position="47"/>
        <end position="77"/>
    </location>
</feature>
<feature type="compositionally biased region" description="Polar residues" evidence="1">
    <location>
        <begin position="1"/>
        <end position="11"/>
    </location>
</feature>
<dbReference type="Proteomes" id="UP001497472">
    <property type="component" value="Unassembled WGS sequence"/>
</dbReference>
<gene>
    <name evidence="2" type="ORF">LNINA_LOCUS10059</name>
</gene>
<dbReference type="EMBL" id="CAVLEF010000100">
    <property type="protein sequence ID" value="CAK1550867.1"/>
    <property type="molecule type" value="Genomic_DNA"/>
</dbReference>
<protein>
    <submittedName>
        <fullName evidence="2">Uncharacterized protein</fullName>
    </submittedName>
</protein>
<dbReference type="AlphaFoldDB" id="A0AAV1JR42"/>
<feature type="region of interest" description="Disordered" evidence="1">
    <location>
        <begin position="1"/>
        <end position="35"/>
    </location>
</feature>
<proteinExistence type="predicted"/>
<sequence>MPNAGQWTAAVTNARRASPASHSSESARREVRTDERRPLVACTWPDLTPWQRGAASPRDTPRPATYSHKESASRRRRALSFRAEHFRTIIYTNIDRVPVDILIQKTIRPRRELFVYRRNTIPVSVSSVEGSRQIRANPLDHS</sequence>
<evidence type="ECO:0000256" key="1">
    <source>
        <dbReference type="SAM" id="MobiDB-lite"/>
    </source>
</evidence>
<accession>A0AAV1JR42</accession>